<dbReference type="GO" id="GO:0043565">
    <property type="term" value="F:sequence-specific DNA binding"/>
    <property type="evidence" value="ECO:0007669"/>
    <property type="project" value="InterPro"/>
</dbReference>
<evidence type="ECO:0000256" key="3">
    <source>
        <dbReference type="ARBA" id="ARBA00023163"/>
    </source>
</evidence>
<dbReference type="GO" id="GO:0003700">
    <property type="term" value="F:DNA-binding transcription factor activity"/>
    <property type="evidence" value="ECO:0007669"/>
    <property type="project" value="InterPro"/>
</dbReference>
<keyword evidence="1" id="KW-0805">Transcription regulation</keyword>
<dbReference type="RefSeq" id="WP_203930254.1">
    <property type="nucleotide sequence ID" value="NZ_BOPH01000078.1"/>
</dbReference>
<sequence length="231" mass="24524">MEDLPYRERASVVPGAVVWRHRRSRPSRSAILPDGCMDLIWHDGELIIAGPDREAFVGGIGRPGGGSYVGLRLPPGTGPAVFGVPAAELVGQRVPLADVWSAAQSRQISDSAAAGFIGVALEKVALTRLESARPDPVAARVVAALDAGRGVREIAADLNLSERQLHRRCLAAFGYGAKTLGRIRRMQRALAMPASMPAAAVAAAVGYADQAHLTREVRALTGVPFVRLTRR</sequence>
<dbReference type="AlphaFoldDB" id="A0A8J3ZUV5"/>
<evidence type="ECO:0000313" key="6">
    <source>
        <dbReference type="Proteomes" id="UP000635606"/>
    </source>
</evidence>
<evidence type="ECO:0000256" key="1">
    <source>
        <dbReference type="ARBA" id="ARBA00023015"/>
    </source>
</evidence>
<name>A0A8J3ZUV5_9ACTN</name>
<comment type="caution">
    <text evidence="5">The sequence shown here is derived from an EMBL/GenBank/DDBJ whole genome shotgun (WGS) entry which is preliminary data.</text>
</comment>
<dbReference type="Proteomes" id="UP000635606">
    <property type="component" value="Unassembled WGS sequence"/>
</dbReference>
<evidence type="ECO:0000259" key="4">
    <source>
        <dbReference type="PROSITE" id="PS01124"/>
    </source>
</evidence>
<keyword evidence="3" id="KW-0804">Transcription</keyword>
<dbReference type="Pfam" id="PF20240">
    <property type="entry name" value="DUF6597"/>
    <property type="match status" value="1"/>
</dbReference>
<evidence type="ECO:0000313" key="5">
    <source>
        <dbReference type="EMBL" id="GIJ70349.1"/>
    </source>
</evidence>
<dbReference type="PANTHER" id="PTHR46796:SF15">
    <property type="entry name" value="BLL1074 PROTEIN"/>
    <property type="match status" value="1"/>
</dbReference>
<keyword evidence="2" id="KW-0238">DNA-binding</keyword>
<organism evidence="5 6">
    <name type="scientific">Virgisporangium ochraceum</name>
    <dbReference type="NCBI Taxonomy" id="65505"/>
    <lineage>
        <taxon>Bacteria</taxon>
        <taxon>Bacillati</taxon>
        <taxon>Actinomycetota</taxon>
        <taxon>Actinomycetes</taxon>
        <taxon>Micromonosporales</taxon>
        <taxon>Micromonosporaceae</taxon>
        <taxon>Virgisporangium</taxon>
    </lineage>
</organism>
<dbReference type="PROSITE" id="PS01124">
    <property type="entry name" value="HTH_ARAC_FAMILY_2"/>
    <property type="match status" value="1"/>
</dbReference>
<dbReference type="Gene3D" id="1.10.10.60">
    <property type="entry name" value="Homeodomain-like"/>
    <property type="match status" value="1"/>
</dbReference>
<dbReference type="EMBL" id="BOPH01000078">
    <property type="protein sequence ID" value="GIJ70349.1"/>
    <property type="molecule type" value="Genomic_DNA"/>
</dbReference>
<reference evidence="5" key="1">
    <citation type="submission" date="2021-01" db="EMBL/GenBank/DDBJ databases">
        <title>Whole genome shotgun sequence of Virgisporangium ochraceum NBRC 16418.</title>
        <authorList>
            <person name="Komaki H."/>
            <person name="Tamura T."/>
        </authorList>
    </citation>
    <scope>NUCLEOTIDE SEQUENCE</scope>
    <source>
        <strain evidence="5">NBRC 16418</strain>
    </source>
</reference>
<dbReference type="InterPro" id="IPR050204">
    <property type="entry name" value="AraC_XylS_family_regulators"/>
</dbReference>
<dbReference type="Pfam" id="PF12833">
    <property type="entry name" value="HTH_18"/>
    <property type="match status" value="1"/>
</dbReference>
<keyword evidence="6" id="KW-1185">Reference proteome</keyword>
<dbReference type="SMART" id="SM00342">
    <property type="entry name" value="HTH_ARAC"/>
    <property type="match status" value="1"/>
</dbReference>
<dbReference type="PANTHER" id="PTHR46796">
    <property type="entry name" value="HTH-TYPE TRANSCRIPTIONAL ACTIVATOR RHAS-RELATED"/>
    <property type="match status" value="1"/>
</dbReference>
<evidence type="ECO:0000256" key="2">
    <source>
        <dbReference type="ARBA" id="ARBA00023125"/>
    </source>
</evidence>
<dbReference type="InterPro" id="IPR046532">
    <property type="entry name" value="DUF6597"/>
</dbReference>
<gene>
    <name evidence="5" type="ORF">Voc01_052660</name>
</gene>
<dbReference type="InterPro" id="IPR018060">
    <property type="entry name" value="HTH_AraC"/>
</dbReference>
<accession>A0A8J3ZUV5</accession>
<proteinExistence type="predicted"/>
<feature type="domain" description="HTH araC/xylS-type" evidence="4">
    <location>
        <begin position="135"/>
        <end position="231"/>
    </location>
</feature>
<protein>
    <submittedName>
        <fullName evidence="5">AraC family transcriptional regulator</fullName>
    </submittedName>
</protein>